<dbReference type="EMBL" id="JABDHM010000067">
    <property type="protein sequence ID" value="KAF5219580.1"/>
    <property type="molecule type" value="Genomic_DNA"/>
</dbReference>
<evidence type="ECO:0000313" key="2">
    <source>
        <dbReference type="Proteomes" id="UP000583944"/>
    </source>
</evidence>
<name>A0A7J6Y007_TRYCR</name>
<organism evidence="1 2">
    <name type="scientific">Trypanosoma cruzi</name>
    <dbReference type="NCBI Taxonomy" id="5693"/>
    <lineage>
        <taxon>Eukaryota</taxon>
        <taxon>Discoba</taxon>
        <taxon>Euglenozoa</taxon>
        <taxon>Kinetoplastea</taxon>
        <taxon>Metakinetoplastina</taxon>
        <taxon>Trypanosomatida</taxon>
        <taxon>Trypanosomatidae</taxon>
        <taxon>Trypanosoma</taxon>
        <taxon>Schizotrypanum</taxon>
    </lineage>
</organism>
<accession>A0A7J6Y007</accession>
<dbReference type="VEuPathDB" id="TriTrypDB:ECC02_007417"/>
<proteinExistence type="predicted"/>
<dbReference type="Proteomes" id="UP000583944">
    <property type="component" value="Unassembled WGS sequence"/>
</dbReference>
<dbReference type="AlphaFoldDB" id="A0A7J6Y007"/>
<sequence length="299" mass="31933">MALSCGATWMAVLLRVLCGGLLFSMSFPFCVWESCGKGYVRESERGWLPASPCALGTSIDVDLLDGVSRLPGRREEEDGEGLLWAEGGWTGQSPSVSFSVSLAVNTESINLSECGMKGLCRFVCATQSSSLQAVVTLRCGAVPFDVGGARCHGCCAPQPFIASASALLFFSLCEFFLRSHNILFCSTMNLLEELWFWCLLHGASPCVSVAVLPRGAKAFDGVFILLFAPCSRPCLAMAAAVGFCDCALAVRVSSFAVVPLLCWWGGDERLRRWSCAPVGEGRHRPLLTATVFAAGDVTG</sequence>
<dbReference type="VEuPathDB" id="TriTrypDB:BCY84_18011"/>
<gene>
    <name evidence="1" type="ORF">ECC02_007417</name>
</gene>
<protein>
    <submittedName>
        <fullName evidence="1">Uncharacterized protein</fullName>
    </submittedName>
</protein>
<reference evidence="1 2" key="1">
    <citation type="journal article" date="2019" name="Genome Biol. Evol.">
        <title>Nanopore Sequencing Significantly Improves Genome Assembly of the Protozoan Parasite Trypanosoma cruzi.</title>
        <authorList>
            <person name="Diaz-Viraque F."/>
            <person name="Pita S."/>
            <person name="Greif G."/>
            <person name="de Souza R.C.M."/>
            <person name="Iraola G."/>
            <person name="Robello C."/>
        </authorList>
    </citation>
    <scope>NUCLEOTIDE SEQUENCE [LARGE SCALE GENOMIC DNA]</scope>
    <source>
        <strain evidence="1 2">Berenice</strain>
    </source>
</reference>
<evidence type="ECO:0000313" key="1">
    <source>
        <dbReference type="EMBL" id="KAF5219580.1"/>
    </source>
</evidence>
<comment type="caution">
    <text evidence="1">The sequence shown here is derived from an EMBL/GenBank/DDBJ whole genome shotgun (WGS) entry which is preliminary data.</text>
</comment>